<keyword evidence="2" id="KW-1185">Reference proteome</keyword>
<dbReference type="RefSeq" id="WP_165922073.1">
    <property type="nucleotide sequence ID" value="NZ_SMFZ01000001.1"/>
</dbReference>
<protein>
    <recommendedName>
        <fullName evidence="3">Small CPxCG-related zinc finger protein</fullName>
    </recommendedName>
</protein>
<proteinExistence type="predicted"/>
<dbReference type="EMBL" id="SMFZ01000001">
    <property type="protein sequence ID" value="TCK24274.1"/>
    <property type="molecule type" value="Genomic_DNA"/>
</dbReference>
<sequence>MDTVCSLCGTRAEGSTLLWATERDERGRESRLCPDCAREHVRDIEARLSTEWW</sequence>
<accession>A0A4R1HP22</accession>
<dbReference type="AlphaFoldDB" id="A0A4R1HP22"/>
<evidence type="ECO:0008006" key="3">
    <source>
        <dbReference type="Google" id="ProtNLM"/>
    </source>
</evidence>
<comment type="caution">
    <text evidence="1">The sequence shown here is derived from an EMBL/GenBank/DDBJ whole genome shotgun (WGS) entry which is preliminary data.</text>
</comment>
<gene>
    <name evidence="1" type="ORF">EV378_0046</name>
</gene>
<dbReference type="Proteomes" id="UP000295560">
    <property type="component" value="Unassembled WGS sequence"/>
</dbReference>
<evidence type="ECO:0000313" key="1">
    <source>
        <dbReference type="EMBL" id="TCK24274.1"/>
    </source>
</evidence>
<reference evidence="1 2" key="1">
    <citation type="submission" date="2019-03" db="EMBL/GenBank/DDBJ databases">
        <title>Sequencing the genomes of 1000 actinobacteria strains.</title>
        <authorList>
            <person name="Klenk H.-P."/>
        </authorList>
    </citation>
    <scope>NUCLEOTIDE SEQUENCE [LARGE SCALE GENOMIC DNA]</scope>
    <source>
        <strain evidence="1 2">DSM 44969</strain>
    </source>
</reference>
<organism evidence="1 2">
    <name type="scientific">Pseudonocardia endophytica</name>
    <dbReference type="NCBI Taxonomy" id="401976"/>
    <lineage>
        <taxon>Bacteria</taxon>
        <taxon>Bacillati</taxon>
        <taxon>Actinomycetota</taxon>
        <taxon>Actinomycetes</taxon>
        <taxon>Pseudonocardiales</taxon>
        <taxon>Pseudonocardiaceae</taxon>
        <taxon>Pseudonocardia</taxon>
    </lineage>
</organism>
<evidence type="ECO:0000313" key="2">
    <source>
        <dbReference type="Proteomes" id="UP000295560"/>
    </source>
</evidence>
<name>A0A4R1HP22_PSEEN</name>